<protein>
    <submittedName>
        <fullName evidence="5">tRNA 2-thiouridine synthesizing protein D</fullName>
    </submittedName>
</protein>
<dbReference type="AlphaFoldDB" id="A0A562Q1B8"/>
<dbReference type="GO" id="GO:1990228">
    <property type="term" value="C:sulfurtransferase complex"/>
    <property type="evidence" value="ECO:0007669"/>
    <property type="project" value="TreeGrafter"/>
</dbReference>
<dbReference type="OrthoDB" id="9787483at2"/>
<evidence type="ECO:0000256" key="4">
    <source>
        <dbReference type="ARBA" id="ARBA00022679"/>
    </source>
</evidence>
<dbReference type="Pfam" id="PF02635">
    <property type="entry name" value="DsrE"/>
    <property type="match status" value="1"/>
</dbReference>
<comment type="similarity">
    <text evidence="2">Belongs to the DsrE/TusD family.</text>
</comment>
<name>A0A562Q1B8_9PSED</name>
<dbReference type="NCBIfam" id="NF001237">
    <property type="entry name" value="PRK00207.1"/>
    <property type="match status" value="1"/>
</dbReference>
<dbReference type="RefSeq" id="WP_145144808.1">
    <property type="nucleotide sequence ID" value="NZ_VLKY01000015.1"/>
</dbReference>
<gene>
    <name evidence="5" type="ORF">IQ22_03851</name>
</gene>
<keyword evidence="4" id="KW-0808">Transferase</keyword>
<dbReference type="NCBIfam" id="TIGR03012">
    <property type="entry name" value="sulf_tusD_dsrE"/>
    <property type="match status" value="1"/>
</dbReference>
<proteinExistence type="inferred from homology"/>
<evidence type="ECO:0000313" key="6">
    <source>
        <dbReference type="Proteomes" id="UP000316905"/>
    </source>
</evidence>
<organism evidence="5 6">
    <name type="scientific">Pseudomonas duriflava</name>
    <dbReference type="NCBI Taxonomy" id="459528"/>
    <lineage>
        <taxon>Bacteria</taxon>
        <taxon>Pseudomonadati</taxon>
        <taxon>Pseudomonadota</taxon>
        <taxon>Gammaproteobacteria</taxon>
        <taxon>Pseudomonadales</taxon>
        <taxon>Pseudomonadaceae</taxon>
        <taxon>Pseudomonas</taxon>
    </lineage>
</organism>
<evidence type="ECO:0000256" key="2">
    <source>
        <dbReference type="ARBA" id="ARBA00007067"/>
    </source>
</evidence>
<evidence type="ECO:0000256" key="1">
    <source>
        <dbReference type="ARBA" id="ARBA00004496"/>
    </source>
</evidence>
<dbReference type="PANTHER" id="PTHR34874">
    <property type="entry name" value="PROTEIN YCHN"/>
    <property type="match status" value="1"/>
</dbReference>
<comment type="caution">
    <text evidence="5">The sequence shown here is derived from an EMBL/GenBank/DDBJ whole genome shotgun (WGS) entry which is preliminary data.</text>
</comment>
<dbReference type="Proteomes" id="UP000316905">
    <property type="component" value="Unassembled WGS sequence"/>
</dbReference>
<evidence type="ECO:0000256" key="3">
    <source>
        <dbReference type="ARBA" id="ARBA00022490"/>
    </source>
</evidence>
<dbReference type="SUPFAM" id="SSF75169">
    <property type="entry name" value="DsrEFH-like"/>
    <property type="match status" value="1"/>
</dbReference>
<accession>A0A562Q1B8</accession>
<dbReference type="Gene3D" id="3.40.1260.10">
    <property type="entry name" value="DsrEFH-like"/>
    <property type="match status" value="1"/>
</dbReference>
<dbReference type="EMBL" id="VLKY01000015">
    <property type="protein sequence ID" value="TWI50457.1"/>
    <property type="molecule type" value="Genomic_DNA"/>
</dbReference>
<dbReference type="InterPro" id="IPR027396">
    <property type="entry name" value="DsrEFH-like"/>
</dbReference>
<dbReference type="InterPro" id="IPR017463">
    <property type="entry name" value="Sulphur_relay_TusD/DsrE"/>
</dbReference>
<keyword evidence="3" id="KW-0963">Cytoplasm</keyword>
<dbReference type="GO" id="GO:0002143">
    <property type="term" value="P:tRNA wobble position uridine thiolation"/>
    <property type="evidence" value="ECO:0007669"/>
    <property type="project" value="TreeGrafter"/>
</dbReference>
<evidence type="ECO:0000313" key="5">
    <source>
        <dbReference type="EMBL" id="TWI50457.1"/>
    </source>
</evidence>
<keyword evidence="6" id="KW-1185">Reference proteome</keyword>
<reference evidence="5 6" key="1">
    <citation type="journal article" date="2015" name="Stand. Genomic Sci.">
        <title>Genomic Encyclopedia of Bacterial and Archaeal Type Strains, Phase III: the genomes of soil and plant-associated and newly described type strains.</title>
        <authorList>
            <person name="Whitman W.B."/>
            <person name="Woyke T."/>
            <person name="Klenk H.P."/>
            <person name="Zhou Y."/>
            <person name="Lilburn T.G."/>
            <person name="Beck B.J."/>
            <person name="De Vos P."/>
            <person name="Vandamme P."/>
            <person name="Eisen J.A."/>
            <person name="Garrity G."/>
            <person name="Hugenholtz P."/>
            <person name="Kyrpides N.C."/>
        </authorList>
    </citation>
    <scope>NUCLEOTIDE SEQUENCE [LARGE SCALE GENOMIC DNA]</scope>
    <source>
        <strain evidence="5 6">CGMCC 1.6858</strain>
    </source>
</reference>
<comment type="subcellular location">
    <subcellularLocation>
        <location evidence="1">Cytoplasm</location>
    </subcellularLocation>
</comment>
<dbReference type="InterPro" id="IPR003787">
    <property type="entry name" value="Sulphur_relay_DsrE/F-like"/>
</dbReference>
<dbReference type="PANTHER" id="PTHR34874:SF3">
    <property type="entry name" value="SULFURTRANSFERASE TUSD"/>
    <property type="match status" value="1"/>
</dbReference>
<dbReference type="FunFam" id="3.40.1260.10:FF:000001">
    <property type="entry name" value="Sulfurtransferase TusD"/>
    <property type="match status" value="1"/>
</dbReference>
<sequence>MKFTIALFSPAHSPASRRALRFAEAVLANAHSIERIFFYREGVYNASHATVFPQDELDIAEAWTTFVKQHDLDAVVCISAALRRGLLDCNESQRYSRETITVKAPWQLSGLGQLHEAVQQSDRLVCFGDS</sequence>
<dbReference type="GO" id="GO:0097163">
    <property type="term" value="F:sulfur carrier activity"/>
    <property type="evidence" value="ECO:0007669"/>
    <property type="project" value="TreeGrafter"/>
</dbReference>
<dbReference type="GO" id="GO:0016783">
    <property type="term" value="F:sulfurtransferase activity"/>
    <property type="evidence" value="ECO:0007669"/>
    <property type="project" value="InterPro"/>
</dbReference>